<name>A0A6H1P7M7_PRIMG</name>
<dbReference type="Proteomes" id="UP000501868">
    <property type="component" value="Chromosome"/>
</dbReference>
<evidence type="ECO:0000313" key="2">
    <source>
        <dbReference type="Proteomes" id="UP000501868"/>
    </source>
</evidence>
<dbReference type="AlphaFoldDB" id="A0A6H1P7M7"/>
<organism evidence="1 2">
    <name type="scientific">Priestia megaterium</name>
    <name type="common">Bacillus megaterium</name>
    <dbReference type="NCBI Taxonomy" id="1404"/>
    <lineage>
        <taxon>Bacteria</taxon>
        <taxon>Bacillati</taxon>
        <taxon>Bacillota</taxon>
        <taxon>Bacilli</taxon>
        <taxon>Bacillales</taxon>
        <taxon>Bacillaceae</taxon>
        <taxon>Priestia</taxon>
    </lineage>
</organism>
<evidence type="ECO:0000313" key="1">
    <source>
        <dbReference type="EMBL" id="QIZ09397.1"/>
    </source>
</evidence>
<protein>
    <submittedName>
        <fullName evidence="1">DUF2716 domain-containing protein</fullName>
    </submittedName>
</protein>
<dbReference type="Pfam" id="PF10898">
    <property type="entry name" value="DUF2716"/>
    <property type="match status" value="1"/>
</dbReference>
<reference evidence="1 2" key="2">
    <citation type="submission" date="2020-04" db="EMBL/GenBank/DDBJ databases">
        <authorList>
            <person name="Fomenkov A."/>
            <person name="Anton B.P."/>
            <person name="Roberts R.J."/>
        </authorList>
    </citation>
    <scope>NUCLEOTIDE SEQUENCE [LARGE SCALE GENOMIC DNA]</scope>
    <source>
        <strain evidence="1 2">S2</strain>
    </source>
</reference>
<dbReference type="EMBL" id="CP051128">
    <property type="protein sequence ID" value="QIZ09397.1"/>
    <property type="molecule type" value="Genomic_DNA"/>
</dbReference>
<proteinExistence type="predicted"/>
<dbReference type="InterPro" id="IPR020323">
    <property type="entry name" value="DUF2716"/>
</dbReference>
<gene>
    <name evidence="1" type="ORF">HFZ78_24160</name>
</gene>
<accession>A0A6H1P7M7</accession>
<sequence length="173" mass="20971">MRCQLLIYITTFFSYNLKKSREICIYLFDKFKPSISKFPSFIVPSPFITYDISPYRNLSGDIENFEVIYKDLEEKSVFAFQELMNDSEYFYALDWQHPCYWVNPFLEFPKDEFNEWIIPIFPDGDYYFFIQKEFNWGFLGHPWEQTITLFGKELIQAFEKNNPSMFNTILRFG</sequence>
<reference evidence="1 2" key="1">
    <citation type="submission" date="2020-04" db="EMBL/GenBank/DDBJ databases">
        <title>Genome-Wide Identification of 5-Methylcytosine Sites in Bacterial Genomes By High-Throughput Sequencing of MspJI Restriction Fragments.</title>
        <authorList>
            <person name="Wu V."/>
        </authorList>
    </citation>
    <scope>NUCLEOTIDE SEQUENCE [LARGE SCALE GENOMIC DNA]</scope>
    <source>
        <strain evidence="1 2">S2</strain>
    </source>
</reference>